<accession>A0ABX3MV06</accession>
<dbReference type="EMBL" id="MPZS01000001">
    <property type="protein sequence ID" value="OOY14134.1"/>
    <property type="molecule type" value="Genomic_DNA"/>
</dbReference>
<sequence length="286" mass="32596">MRRCEIANHPQFFSAEKQIAVVLLDVQTANPRMARLLASYRKWLVTHACFALSMRGRFAPGDIGLTPGRLHEVLRPHVKVNRNTLSLYMSELAAYGFLNWLDDREDARLHPATTTELAETGMQLWCRGHLRCLDLLDGGNRDEVAGEDTDILFRAQSRMLELILNDHEWLNPPPSMAHFLSSDVGGLLLHYLISKLTTLEAPEGRIRLEPISIAALAERFLISVSNVKRMIHKAELDGLLGWEHPRRRGCLWVTSDFVRDHFRRQAVKFEMVDRALRETVAADAGR</sequence>
<gene>
    <name evidence="1" type="ORF">BMG00_01985</name>
</gene>
<comment type="caution">
    <text evidence="1">The sequence shown here is derived from an EMBL/GenBank/DDBJ whole genome shotgun (WGS) entry which is preliminary data.</text>
</comment>
<protein>
    <submittedName>
        <fullName evidence="1">Uncharacterized protein</fullName>
    </submittedName>
</protein>
<dbReference type="Proteomes" id="UP000242224">
    <property type="component" value="Unassembled WGS sequence"/>
</dbReference>
<reference evidence="1 2" key="1">
    <citation type="submission" date="2016-11" db="EMBL/GenBank/DDBJ databases">
        <title>A multilocus sequence analysis scheme for characterization of bacteria in the genus Thioclava.</title>
        <authorList>
            <person name="Liu Y."/>
            <person name="Shao Z."/>
        </authorList>
    </citation>
    <scope>NUCLEOTIDE SEQUENCE [LARGE SCALE GENOMIC DNA]</scope>
    <source>
        <strain evidence="1 2">11.10-0-13</strain>
    </source>
</reference>
<evidence type="ECO:0000313" key="1">
    <source>
        <dbReference type="EMBL" id="OOY14134.1"/>
    </source>
</evidence>
<name>A0ABX3MV06_9RHOB</name>
<keyword evidence="2" id="KW-1185">Reference proteome</keyword>
<proteinExistence type="predicted"/>
<evidence type="ECO:0000313" key="2">
    <source>
        <dbReference type="Proteomes" id="UP000242224"/>
    </source>
</evidence>
<organism evidence="1 2">
    <name type="scientific">Thioclava marina</name>
    <dbReference type="NCBI Taxonomy" id="1915077"/>
    <lineage>
        <taxon>Bacteria</taxon>
        <taxon>Pseudomonadati</taxon>
        <taxon>Pseudomonadota</taxon>
        <taxon>Alphaproteobacteria</taxon>
        <taxon>Rhodobacterales</taxon>
        <taxon>Paracoccaceae</taxon>
        <taxon>Thioclava</taxon>
    </lineage>
</organism>